<dbReference type="InterPro" id="IPR024265">
    <property type="entry name" value="DUF3788"/>
</dbReference>
<sequence>MSWNEQYPMGRKPSEEEITSYIHSPLWRELCDFVEEGWSSTPSIEYSRCSGAPGWNVKYKKGSRAICTLYPNDGYFTCMVSVGRKQAEETEILLLSCTKYLQGLYSNSSLFNGGRWLMIDVTSPDILDDVKELIKVRMK</sequence>
<dbReference type="Pfam" id="PF12663">
    <property type="entry name" value="DUF3788"/>
    <property type="match status" value="1"/>
</dbReference>
<dbReference type="EMBL" id="JAJCIS010000008">
    <property type="protein sequence ID" value="MCB7388066.1"/>
    <property type="molecule type" value="Genomic_DNA"/>
</dbReference>
<accession>A0ABS8DHZ9</accession>
<dbReference type="Proteomes" id="UP001299546">
    <property type="component" value="Unassembled WGS sequence"/>
</dbReference>
<gene>
    <name evidence="1" type="ORF">LIZ65_12290</name>
</gene>
<name>A0ABS8DHZ9_9FIRM</name>
<evidence type="ECO:0000313" key="1">
    <source>
        <dbReference type="EMBL" id="MCB7388066.1"/>
    </source>
</evidence>
<proteinExistence type="predicted"/>
<protein>
    <submittedName>
        <fullName evidence="1">DUF3788 domain-containing protein</fullName>
    </submittedName>
</protein>
<reference evidence="1 2" key="1">
    <citation type="submission" date="2021-10" db="EMBL/GenBank/DDBJ databases">
        <title>Collection of gut derived symbiotic bacterial strains cultured from healthy donors.</title>
        <authorList>
            <person name="Lin H."/>
            <person name="Littmann E."/>
            <person name="Kohout C."/>
            <person name="Pamer E.G."/>
        </authorList>
    </citation>
    <scope>NUCLEOTIDE SEQUENCE [LARGE SCALE GENOMIC DNA]</scope>
    <source>
        <strain evidence="1 2">DFI.1.165</strain>
    </source>
</reference>
<keyword evidence="2" id="KW-1185">Reference proteome</keyword>
<comment type="caution">
    <text evidence="1">The sequence shown here is derived from an EMBL/GenBank/DDBJ whole genome shotgun (WGS) entry which is preliminary data.</text>
</comment>
<organism evidence="1 2">
    <name type="scientific">Bariatricus massiliensis</name>
    <dbReference type="NCBI Taxonomy" id="1745713"/>
    <lineage>
        <taxon>Bacteria</taxon>
        <taxon>Bacillati</taxon>
        <taxon>Bacillota</taxon>
        <taxon>Clostridia</taxon>
        <taxon>Lachnospirales</taxon>
        <taxon>Lachnospiraceae</taxon>
        <taxon>Bariatricus</taxon>
    </lineage>
</organism>
<dbReference type="RefSeq" id="WP_066730975.1">
    <property type="nucleotide sequence ID" value="NZ_JAJCIQ010000004.1"/>
</dbReference>
<evidence type="ECO:0000313" key="2">
    <source>
        <dbReference type="Proteomes" id="UP001299546"/>
    </source>
</evidence>